<dbReference type="GO" id="GO:0006629">
    <property type="term" value="P:lipid metabolic process"/>
    <property type="evidence" value="ECO:0007669"/>
    <property type="project" value="InterPro"/>
</dbReference>
<feature type="transmembrane region" description="Helical" evidence="12">
    <location>
        <begin position="250"/>
        <end position="274"/>
    </location>
</feature>
<dbReference type="PANTHER" id="PTHR38674">
    <property type="entry name" value="ALKANE 1-MONOOXYGENASE 1"/>
    <property type="match status" value="1"/>
</dbReference>
<evidence type="ECO:0000256" key="7">
    <source>
        <dbReference type="ARBA" id="ARBA00022989"/>
    </source>
</evidence>
<protein>
    <recommendedName>
        <fullName evidence="13">Fatty acid desaturase domain-containing protein</fullName>
    </recommendedName>
</protein>
<keyword evidence="3" id="KW-1003">Cell membrane</keyword>
<evidence type="ECO:0000256" key="2">
    <source>
        <dbReference type="ARBA" id="ARBA00010823"/>
    </source>
</evidence>
<evidence type="ECO:0000313" key="14">
    <source>
        <dbReference type="EMBL" id="ODR95988.1"/>
    </source>
</evidence>
<evidence type="ECO:0000256" key="12">
    <source>
        <dbReference type="SAM" id="Phobius"/>
    </source>
</evidence>
<keyword evidence="8" id="KW-0560">Oxidoreductase</keyword>
<evidence type="ECO:0000256" key="3">
    <source>
        <dbReference type="ARBA" id="ARBA00022475"/>
    </source>
</evidence>
<dbReference type="GO" id="GO:0005886">
    <property type="term" value="C:plasma membrane"/>
    <property type="evidence" value="ECO:0007669"/>
    <property type="project" value="UniProtKB-SubCell"/>
</dbReference>
<feature type="transmembrane region" description="Helical" evidence="12">
    <location>
        <begin position="132"/>
        <end position="152"/>
    </location>
</feature>
<gene>
    <name evidence="14" type="ORF">AUC69_01800</name>
</gene>
<evidence type="ECO:0000256" key="4">
    <source>
        <dbReference type="ARBA" id="ARBA00022519"/>
    </source>
</evidence>
<keyword evidence="5 12" id="KW-0812">Transmembrane</keyword>
<evidence type="ECO:0000259" key="13">
    <source>
        <dbReference type="Pfam" id="PF00487"/>
    </source>
</evidence>
<feature type="transmembrane region" description="Helical" evidence="12">
    <location>
        <begin position="164"/>
        <end position="184"/>
    </location>
</feature>
<evidence type="ECO:0000256" key="9">
    <source>
        <dbReference type="ARBA" id="ARBA00023004"/>
    </source>
</evidence>
<keyword evidence="15" id="KW-1185">Reference proteome</keyword>
<keyword evidence="9" id="KW-0408">Iron</keyword>
<sequence>MTTDTDSARRLARADAGASAPHAKDAAKPSLFRRDSLLATWRYMSANVLLALGAGSLVVGGYAPFLVIAVAMAVASFADEASGDDRITLSDRARAFCNFNLYLSLPLISLLAILLVRFAAERPNPLEWPLEWIGALWVTGYLFALVGATVGHELTHRPGTLAKLVAQILLGFTGNSSFAIYHVYVHHRQVGTFDDASTARRGERLRTFVARALVQQFAQAAQVEAARLRRKGLTVWSWHNRLIQAHLAPLSILVLALILGGPAGLLAIFLAGLLGRLFHELINYVQHFGLVRVENTPIRPHHSWDSYRTISNILHYNLPRHSDHHMFATKPFWQLDAPDNAPMLPYGYQTMAFIALTPPLWRRIMRELLVDWDKNFASDAEREIVRARGWEGLA</sequence>
<accession>A0A1E3VR33</accession>
<dbReference type="AlphaFoldDB" id="A0A1E3VR33"/>
<evidence type="ECO:0000256" key="5">
    <source>
        <dbReference type="ARBA" id="ARBA00022692"/>
    </source>
</evidence>
<dbReference type="Pfam" id="PF00487">
    <property type="entry name" value="FA_desaturase"/>
    <property type="match status" value="1"/>
</dbReference>
<evidence type="ECO:0000256" key="1">
    <source>
        <dbReference type="ARBA" id="ARBA00004429"/>
    </source>
</evidence>
<comment type="caution">
    <text evidence="14">The sequence shown here is derived from an EMBL/GenBank/DDBJ whole genome shotgun (WGS) entry which is preliminary data.</text>
</comment>
<dbReference type="InterPro" id="IPR033885">
    <property type="entry name" value="AlkB/XylM"/>
</dbReference>
<evidence type="ECO:0000256" key="8">
    <source>
        <dbReference type="ARBA" id="ARBA00023002"/>
    </source>
</evidence>
<feature type="domain" description="Fatty acid desaturase" evidence="13">
    <location>
        <begin position="128"/>
        <end position="345"/>
    </location>
</feature>
<dbReference type="GO" id="GO:0046872">
    <property type="term" value="F:metal ion binding"/>
    <property type="evidence" value="ECO:0007669"/>
    <property type="project" value="UniProtKB-KW"/>
</dbReference>
<reference evidence="14 15" key="1">
    <citation type="journal article" date="2016" name="Environ. Microbiol.">
        <title>New Methyloceanibacter diversity from North Sea sediments includes methanotroph containing solely the soluble methane monooxygenase.</title>
        <authorList>
            <person name="Vekeman B."/>
            <person name="Kerckhof F.M."/>
            <person name="Cremers G."/>
            <person name="de Vos P."/>
            <person name="Vandamme P."/>
            <person name="Boon N."/>
            <person name="Op den Camp H.J."/>
            <person name="Heylen K."/>
        </authorList>
    </citation>
    <scope>NUCLEOTIDE SEQUENCE [LARGE SCALE GENOMIC DNA]</scope>
    <source>
        <strain evidence="14 15">R-67175</strain>
    </source>
</reference>
<dbReference type="CDD" id="cd03512">
    <property type="entry name" value="Alkane-hydroxylase"/>
    <property type="match status" value="1"/>
</dbReference>
<keyword evidence="6" id="KW-0479">Metal-binding</keyword>
<keyword evidence="7 12" id="KW-1133">Transmembrane helix</keyword>
<feature type="transmembrane region" description="Helical" evidence="12">
    <location>
        <begin position="48"/>
        <end position="78"/>
    </location>
</feature>
<proteinExistence type="inferred from homology"/>
<dbReference type="OrthoDB" id="4759734at2"/>
<evidence type="ECO:0000313" key="15">
    <source>
        <dbReference type="Proteomes" id="UP000094472"/>
    </source>
</evidence>
<dbReference type="Proteomes" id="UP000094472">
    <property type="component" value="Unassembled WGS sequence"/>
</dbReference>
<dbReference type="STRING" id="1774969.AUC69_01800"/>
<dbReference type="PANTHER" id="PTHR38674:SF1">
    <property type="entry name" value="ALKANE 1-MONOOXYGENASE 1"/>
    <property type="match status" value="1"/>
</dbReference>
<evidence type="ECO:0000256" key="11">
    <source>
        <dbReference type="ARBA" id="ARBA00023136"/>
    </source>
</evidence>
<dbReference type="EMBL" id="LPWF01000033">
    <property type="protein sequence ID" value="ODR95988.1"/>
    <property type="molecule type" value="Genomic_DNA"/>
</dbReference>
<keyword evidence="10" id="KW-0503">Monooxygenase</keyword>
<name>A0A1E3VR33_9HYPH</name>
<comment type="subcellular location">
    <subcellularLocation>
        <location evidence="1">Cell inner membrane</location>
        <topology evidence="1">Multi-pass membrane protein</topology>
    </subcellularLocation>
</comment>
<comment type="similarity">
    <text evidence="2">Belongs to the fatty acid desaturase type 1 family. AlkB subfamily.</text>
</comment>
<dbReference type="RefSeq" id="WP_069442538.1">
    <property type="nucleotide sequence ID" value="NZ_LPWF01000033.1"/>
</dbReference>
<evidence type="ECO:0000256" key="6">
    <source>
        <dbReference type="ARBA" id="ARBA00022723"/>
    </source>
</evidence>
<keyword evidence="11 12" id="KW-0472">Membrane</keyword>
<keyword evidence="4" id="KW-0997">Cell inner membrane</keyword>
<dbReference type="InterPro" id="IPR005804">
    <property type="entry name" value="FA_desaturase_dom"/>
</dbReference>
<organism evidence="14 15">
    <name type="scientific">Methyloceanibacter superfactus</name>
    <dbReference type="NCBI Taxonomy" id="1774969"/>
    <lineage>
        <taxon>Bacteria</taxon>
        <taxon>Pseudomonadati</taxon>
        <taxon>Pseudomonadota</taxon>
        <taxon>Alphaproteobacteria</taxon>
        <taxon>Hyphomicrobiales</taxon>
        <taxon>Hyphomicrobiaceae</taxon>
        <taxon>Methyloceanibacter</taxon>
    </lineage>
</organism>
<dbReference type="GO" id="GO:0004497">
    <property type="term" value="F:monooxygenase activity"/>
    <property type="evidence" value="ECO:0007669"/>
    <property type="project" value="UniProtKB-KW"/>
</dbReference>
<feature type="transmembrane region" description="Helical" evidence="12">
    <location>
        <begin position="99"/>
        <end position="120"/>
    </location>
</feature>
<evidence type="ECO:0000256" key="10">
    <source>
        <dbReference type="ARBA" id="ARBA00023033"/>
    </source>
</evidence>